<gene>
    <name evidence="2" type="primary">apaG</name>
    <name evidence="4" type="ORF">CWI75_17370</name>
</gene>
<reference evidence="5" key="1">
    <citation type="submission" date="2017-11" db="EMBL/GenBank/DDBJ databases">
        <title>The draft genome sequence of Chromatocurvus sp. F02.</title>
        <authorList>
            <person name="Du Z.-J."/>
            <person name="Chang Y.-Q."/>
        </authorList>
    </citation>
    <scope>NUCLEOTIDE SEQUENCE [LARGE SCALE GENOMIC DNA]</scope>
    <source>
        <strain evidence="5">F02</strain>
    </source>
</reference>
<sequence length="140" mass="15536">MNKEPETLFNPALVDVDVLTTYLPRHSRPESQQYTFAYTISISNNAEVPVQLLSRHWVITDGHGEVQEVRGEGVVGEQPHIQPGKFFRYTSGTTLPTPVGYMEGSFTMIELAKREPGPLARPAFEVPVAAFTLHTPTALN</sequence>
<dbReference type="Pfam" id="PF04379">
    <property type="entry name" value="DUF525"/>
    <property type="match status" value="1"/>
</dbReference>
<evidence type="ECO:0000259" key="3">
    <source>
        <dbReference type="PROSITE" id="PS51087"/>
    </source>
</evidence>
<dbReference type="NCBIfam" id="NF003967">
    <property type="entry name" value="PRK05461.1"/>
    <property type="match status" value="1"/>
</dbReference>
<comment type="caution">
    <text evidence="4">The sequence shown here is derived from an EMBL/GenBank/DDBJ whole genome shotgun (WGS) entry which is preliminary data.</text>
</comment>
<dbReference type="PANTHER" id="PTHR47191">
    <property type="entry name" value="OS05G0170800 PROTEIN"/>
    <property type="match status" value="1"/>
</dbReference>
<evidence type="ECO:0000256" key="2">
    <source>
        <dbReference type="HAMAP-Rule" id="MF_00791"/>
    </source>
</evidence>
<dbReference type="AlphaFoldDB" id="A0A2N5XY29"/>
<evidence type="ECO:0000313" key="4">
    <source>
        <dbReference type="EMBL" id="PLW81055.1"/>
    </source>
</evidence>
<dbReference type="RefSeq" id="WP_101522801.1">
    <property type="nucleotide sequence ID" value="NZ_PKLZ01000017.1"/>
</dbReference>
<dbReference type="InterPro" id="IPR036767">
    <property type="entry name" value="ApaG_sf"/>
</dbReference>
<organism evidence="4 5">
    <name type="scientific">Kineobactrum sediminis</name>
    <dbReference type="NCBI Taxonomy" id="1905677"/>
    <lineage>
        <taxon>Bacteria</taxon>
        <taxon>Pseudomonadati</taxon>
        <taxon>Pseudomonadota</taxon>
        <taxon>Gammaproteobacteria</taxon>
        <taxon>Cellvibrionales</taxon>
        <taxon>Halieaceae</taxon>
        <taxon>Kineobactrum</taxon>
    </lineage>
</organism>
<evidence type="ECO:0000313" key="5">
    <source>
        <dbReference type="Proteomes" id="UP000234845"/>
    </source>
</evidence>
<proteinExistence type="inferred from homology"/>
<dbReference type="EMBL" id="PKLZ01000017">
    <property type="protein sequence ID" value="PLW81055.1"/>
    <property type="molecule type" value="Genomic_DNA"/>
</dbReference>
<protein>
    <recommendedName>
        <fullName evidence="1 2">Protein ApaG</fullName>
    </recommendedName>
</protein>
<dbReference type="InterPro" id="IPR050718">
    <property type="entry name" value="ApaG-like"/>
</dbReference>
<dbReference type="InterPro" id="IPR007474">
    <property type="entry name" value="ApaG_domain"/>
</dbReference>
<name>A0A2N5XY29_9GAMM</name>
<dbReference type="InterPro" id="IPR023065">
    <property type="entry name" value="Uncharacterised_ApaG"/>
</dbReference>
<feature type="domain" description="ApaG" evidence="3">
    <location>
        <begin position="8"/>
        <end position="140"/>
    </location>
</feature>
<dbReference type="PROSITE" id="PS51087">
    <property type="entry name" value="APAG"/>
    <property type="match status" value="1"/>
</dbReference>
<dbReference type="Gene3D" id="2.60.40.1470">
    <property type="entry name" value="ApaG domain"/>
    <property type="match status" value="1"/>
</dbReference>
<keyword evidence="5" id="KW-1185">Reference proteome</keyword>
<accession>A0A2N5XY29</accession>
<dbReference type="Proteomes" id="UP000234845">
    <property type="component" value="Unassembled WGS sequence"/>
</dbReference>
<dbReference type="HAMAP" id="MF_00791">
    <property type="entry name" value="ApaG"/>
    <property type="match status" value="1"/>
</dbReference>
<dbReference type="OrthoDB" id="9795226at2"/>
<dbReference type="SUPFAM" id="SSF110069">
    <property type="entry name" value="ApaG-like"/>
    <property type="match status" value="1"/>
</dbReference>
<evidence type="ECO:0000256" key="1">
    <source>
        <dbReference type="ARBA" id="ARBA00017693"/>
    </source>
</evidence>
<dbReference type="PANTHER" id="PTHR47191:SF2">
    <property type="entry name" value="OS05G0170800 PROTEIN"/>
    <property type="match status" value="1"/>
</dbReference>